<sequence>MSSEPAPLPENSALRSKIRVYAREQRQECRIQAKDSLRLGLGQIKKEVATLEDLGIKDVLGLASRIKRRKHATSEDLYRLALAFLQGNENINAFAAIPGAIQVLVKELSGPHIQRQIDAVECLCNLSLGEAHVSEKIATLAGSYMVTYLDGKEERLKHSCLWTLANILATCNKAAQTLLQMQLVSKLWKLYTTPASEPSGCQEDAGICLFMVATHALEHVNVEERKYLTQHLHEKRLGDPASEYFMYIVHQLEVVRPDHGLGVQQAEGLVNFFGASLLCQDLSSFSDKLSLFYGVRVLGNLAAMGDATLLGVLANPEHFVSVLNRLFALREAQLSKDLMRLLRNFLELNICDSNLVLDRLEIYA</sequence>
<dbReference type="RefSeq" id="XP_017022203.1">
    <property type="nucleotide sequence ID" value="XM_017166714.3"/>
</dbReference>
<proteinExistence type="predicted"/>
<name>A0A6P4II07_DROKI</name>
<gene>
    <name evidence="2" type="primary">LOC108074598</name>
</gene>
<dbReference type="PANTHER" id="PTHR16356">
    <property type="entry name" value="TRANSMEMBRANE AND COILED-COIL DOMAIN-CONTAINING PROTEIN 6 TMCO6"/>
    <property type="match status" value="1"/>
</dbReference>
<dbReference type="Proteomes" id="UP001652661">
    <property type="component" value="Chromosome 2L"/>
</dbReference>
<dbReference type="InterPro" id="IPR016024">
    <property type="entry name" value="ARM-type_fold"/>
</dbReference>
<evidence type="ECO:0008006" key="3">
    <source>
        <dbReference type="Google" id="ProtNLM"/>
    </source>
</evidence>
<reference evidence="2" key="2">
    <citation type="submission" date="2025-08" db="UniProtKB">
        <authorList>
            <consortium name="RefSeq"/>
        </authorList>
    </citation>
    <scope>IDENTIFICATION</scope>
    <source>
        <strain evidence="2">14028-0561.14</strain>
        <tissue evidence="2">Whole fly</tissue>
    </source>
</reference>
<keyword evidence="1" id="KW-1185">Reference proteome</keyword>
<protein>
    <recommendedName>
        <fullName evidence="3">Transmembrane and coiled-coil domain-containing protein 6</fullName>
    </recommendedName>
</protein>
<dbReference type="OMA" id="CRMKAKD"/>
<dbReference type="OrthoDB" id="21522at2759"/>
<dbReference type="AlphaFoldDB" id="A0A6P4II07"/>
<evidence type="ECO:0000313" key="2">
    <source>
        <dbReference type="RefSeq" id="XP_017022203.1"/>
    </source>
</evidence>
<dbReference type="SUPFAM" id="SSF48371">
    <property type="entry name" value="ARM repeat"/>
    <property type="match status" value="1"/>
</dbReference>
<reference evidence="1" key="1">
    <citation type="submission" date="2025-05" db="UniProtKB">
        <authorList>
            <consortium name="RefSeq"/>
        </authorList>
    </citation>
    <scope>NUCLEOTIDE SEQUENCE [LARGE SCALE GENOMIC DNA]</scope>
    <source>
        <strain evidence="1">14028-0561.14</strain>
    </source>
</reference>
<dbReference type="GeneID" id="108074598"/>
<dbReference type="PANTHER" id="PTHR16356:SF1">
    <property type="entry name" value="TRANSMEMBRANE AND COILED-COIL DOMAIN-CONTAINING PROTEIN 6"/>
    <property type="match status" value="1"/>
</dbReference>
<dbReference type="Gene3D" id="1.25.10.10">
    <property type="entry name" value="Leucine-rich Repeat Variant"/>
    <property type="match status" value="1"/>
</dbReference>
<organism evidence="1 2">
    <name type="scientific">Drosophila kikkawai</name>
    <name type="common">Fruit fly</name>
    <dbReference type="NCBI Taxonomy" id="30033"/>
    <lineage>
        <taxon>Eukaryota</taxon>
        <taxon>Metazoa</taxon>
        <taxon>Ecdysozoa</taxon>
        <taxon>Arthropoda</taxon>
        <taxon>Hexapoda</taxon>
        <taxon>Insecta</taxon>
        <taxon>Pterygota</taxon>
        <taxon>Neoptera</taxon>
        <taxon>Endopterygota</taxon>
        <taxon>Diptera</taxon>
        <taxon>Brachycera</taxon>
        <taxon>Muscomorpha</taxon>
        <taxon>Ephydroidea</taxon>
        <taxon>Drosophilidae</taxon>
        <taxon>Drosophila</taxon>
        <taxon>Sophophora</taxon>
    </lineage>
</organism>
<accession>A0A6P4II07</accession>
<dbReference type="InterPro" id="IPR011989">
    <property type="entry name" value="ARM-like"/>
</dbReference>
<evidence type="ECO:0000313" key="1">
    <source>
        <dbReference type="Proteomes" id="UP001652661"/>
    </source>
</evidence>